<organism evidence="1 2">
    <name type="scientific">Prunus yedoensis var. nudiflora</name>
    <dbReference type="NCBI Taxonomy" id="2094558"/>
    <lineage>
        <taxon>Eukaryota</taxon>
        <taxon>Viridiplantae</taxon>
        <taxon>Streptophyta</taxon>
        <taxon>Embryophyta</taxon>
        <taxon>Tracheophyta</taxon>
        <taxon>Spermatophyta</taxon>
        <taxon>Magnoliopsida</taxon>
        <taxon>eudicotyledons</taxon>
        <taxon>Gunneridae</taxon>
        <taxon>Pentapetalae</taxon>
        <taxon>rosids</taxon>
        <taxon>fabids</taxon>
        <taxon>Rosales</taxon>
        <taxon>Rosaceae</taxon>
        <taxon>Amygdaloideae</taxon>
        <taxon>Amygdaleae</taxon>
        <taxon>Prunus</taxon>
    </lineage>
</organism>
<name>A0A314YQU7_PRUYE</name>
<evidence type="ECO:0000313" key="2">
    <source>
        <dbReference type="Proteomes" id="UP000250321"/>
    </source>
</evidence>
<dbReference type="Proteomes" id="UP000250321">
    <property type="component" value="Unassembled WGS sequence"/>
</dbReference>
<proteinExistence type="predicted"/>
<evidence type="ECO:0000313" key="1">
    <source>
        <dbReference type="EMBL" id="PQQ08810.1"/>
    </source>
</evidence>
<dbReference type="AlphaFoldDB" id="A0A314YQU7"/>
<reference evidence="1 2" key="1">
    <citation type="submission" date="2018-02" db="EMBL/GenBank/DDBJ databases">
        <title>Draft genome of wild Prunus yedoensis var. nudiflora.</title>
        <authorList>
            <person name="Baek S."/>
            <person name="Kim J.-H."/>
            <person name="Choi K."/>
            <person name="Kim G.-B."/>
            <person name="Cho A."/>
            <person name="Jang H."/>
            <person name="Shin C.-H."/>
            <person name="Yu H.-J."/>
            <person name="Mun J.-H."/>
        </authorList>
    </citation>
    <scope>NUCLEOTIDE SEQUENCE [LARGE SCALE GENOMIC DNA]</scope>
    <source>
        <strain evidence="2">cv. Jeju island</strain>
        <tissue evidence="1">Leaf</tissue>
    </source>
</reference>
<protein>
    <submittedName>
        <fullName evidence="1">Uncharacterized protein</fullName>
    </submittedName>
</protein>
<sequence length="153" mass="17378">MISTAFLAIIAPGKFSEAAAVFRGGDEARDRDAGEKFTKNSSEAREVLDDRCILRGFGGYWGTRSQQRVENDGEEEEQINDEEYTKGKAKVLRHLIVEERKRKTILYINGARELRIAWKSRITALLAEPKMQGGRLASYFSICLTINIQLIMY</sequence>
<dbReference type="OrthoDB" id="10359238at2759"/>
<keyword evidence="2" id="KW-1185">Reference proteome</keyword>
<accession>A0A314YQU7</accession>
<comment type="caution">
    <text evidence="1">The sequence shown here is derived from an EMBL/GenBank/DDBJ whole genome shotgun (WGS) entry which is preliminary data.</text>
</comment>
<gene>
    <name evidence="1" type="ORF">Pyn_11210</name>
</gene>
<dbReference type="EMBL" id="PJQY01000665">
    <property type="protein sequence ID" value="PQQ08810.1"/>
    <property type="molecule type" value="Genomic_DNA"/>
</dbReference>